<proteinExistence type="predicted"/>
<evidence type="ECO:0000313" key="3">
    <source>
        <dbReference type="Proteomes" id="UP000187455"/>
    </source>
</evidence>
<keyword evidence="3" id="KW-1185">Reference proteome</keyword>
<organism evidence="2 3">
    <name type="scientific">Smittium mucronatum</name>
    <dbReference type="NCBI Taxonomy" id="133383"/>
    <lineage>
        <taxon>Eukaryota</taxon>
        <taxon>Fungi</taxon>
        <taxon>Fungi incertae sedis</taxon>
        <taxon>Zoopagomycota</taxon>
        <taxon>Kickxellomycotina</taxon>
        <taxon>Harpellomycetes</taxon>
        <taxon>Harpellales</taxon>
        <taxon>Legeriomycetaceae</taxon>
        <taxon>Smittium</taxon>
    </lineage>
</organism>
<protein>
    <submittedName>
        <fullName evidence="2">Uncharacterized protein</fullName>
    </submittedName>
</protein>
<comment type="caution">
    <text evidence="2">The sequence shown here is derived from an EMBL/GenBank/DDBJ whole genome shotgun (WGS) entry which is preliminary data.</text>
</comment>
<evidence type="ECO:0000256" key="1">
    <source>
        <dbReference type="SAM" id="MobiDB-lite"/>
    </source>
</evidence>
<name>A0A1R0H6H6_9FUNG</name>
<dbReference type="Proteomes" id="UP000187455">
    <property type="component" value="Unassembled WGS sequence"/>
</dbReference>
<gene>
    <name evidence="2" type="ORF">AYI68_g1142</name>
</gene>
<accession>A0A1R0H6H6</accession>
<feature type="region of interest" description="Disordered" evidence="1">
    <location>
        <begin position="52"/>
        <end position="97"/>
    </location>
</feature>
<dbReference type="AlphaFoldDB" id="A0A1R0H6H6"/>
<reference evidence="2 3" key="1">
    <citation type="journal article" date="2016" name="Mol. Biol. Evol.">
        <title>Genome-Wide Survey of Gut Fungi (Harpellales) Reveals the First Horizontally Transferred Ubiquitin Gene from a Mosquito Host.</title>
        <authorList>
            <person name="Wang Y."/>
            <person name="White M.M."/>
            <person name="Kvist S."/>
            <person name="Moncalvo J.M."/>
        </authorList>
    </citation>
    <scope>NUCLEOTIDE SEQUENCE [LARGE SCALE GENOMIC DNA]</scope>
    <source>
        <strain evidence="2 3">ALG-7-W6</strain>
    </source>
</reference>
<dbReference type="EMBL" id="LSSL01000397">
    <property type="protein sequence ID" value="OLY84688.1"/>
    <property type="molecule type" value="Genomic_DNA"/>
</dbReference>
<sequence length="97" mass="10571">MNIFGSGFSIPVRLCRHYSLIPPIYTSPIAIFTENTKYFYNPHVKKIRSSITGSLTKSTDRSKPPLNSLTSTDIDAETSLSPSSATSCQKSTSVANP</sequence>
<feature type="compositionally biased region" description="Polar residues" evidence="1">
    <location>
        <begin position="65"/>
        <end position="97"/>
    </location>
</feature>
<evidence type="ECO:0000313" key="2">
    <source>
        <dbReference type="EMBL" id="OLY84688.1"/>
    </source>
</evidence>